<feature type="compositionally biased region" description="Basic and acidic residues" evidence="1">
    <location>
        <begin position="476"/>
        <end position="490"/>
    </location>
</feature>
<dbReference type="AlphaFoldDB" id="A0A6G1K8U5"/>
<feature type="compositionally biased region" description="Low complexity" evidence="1">
    <location>
        <begin position="178"/>
        <end position="188"/>
    </location>
</feature>
<keyword evidence="3" id="KW-1185">Reference proteome</keyword>
<evidence type="ECO:0000313" key="3">
    <source>
        <dbReference type="Proteomes" id="UP000799428"/>
    </source>
</evidence>
<feature type="region of interest" description="Disordered" evidence="1">
    <location>
        <begin position="412"/>
        <end position="490"/>
    </location>
</feature>
<feature type="compositionally biased region" description="Basic and acidic residues" evidence="1">
    <location>
        <begin position="459"/>
        <end position="468"/>
    </location>
</feature>
<name>A0A6G1K8U5_9PLEO</name>
<sequence length="490" mass="54497">MPPPLSDYSTDEEINEPVVTHSKVKELSSSTKWPISPVPNILSKIPTQTKPQVNSKTTGGLKSNPVTRGSPLRGKVRYEEKTSAPLSRGKKRPSGMLGGIDLDNIISVSDDEESDNTEPRPGDTPPTSSIPASSCRTRSQIKGSQKSELCYNQKYHPMDEYTQPKRAAKMKLKYGEPSSASDDLSISSDLDDNATEESESETEGSNSRAKRRRVSLTPASQGTRRSARRKNHDVLYNIGIHPQDSDIRKLEASLAAADESDVGPEEHSDDASGSQEKQSRDKENENEQNTRNRTVPHTDGSHSEYSLSITKSTKPPLSSMGQDFGLVNADRRKGPKIGTMGVHQKFYPPAPDMSLPCTARPFKIYTERLEAQRLAEASSGPPVHFDDDDKENDIIDSYFEQLPNPLDTIHIESARESRRHSEEEPDLDEAEFDRLMESLDRPSPCHYLDTDGAFDDRDDNLVETKYELDSILGKPNSRETEKRNPSRSAD</sequence>
<gene>
    <name evidence="2" type="ORF">K504DRAFT_502802</name>
</gene>
<dbReference type="OrthoDB" id="5430111at2759"/>
<protein>
    <submittedName>
        <fullName evidence="2">Uncharacterized protein</fullName>
    </submittedName>
</protein>
<reference evidence="2" key="1">
    <citation type="journal article" date="2020" name="Stud. Mycol.">
        <title>101 Dothideomycetes genomes: a test case for predicting lifestyles and emergence of pathogens.</title>
        <authorList>
            <person name="Haridas S."/>
            <person name="Albert R."/>
            <person name="Binder M."/>
            <person name="Bloem J."/>
            <person name="Labutti K."/>
            <person name="Salamov A."/>
            <person name="Andreopoulos B."/>
            <person name="Baker S."/>
            <person name="Barry K."/>
            <person name="Bills G."/>
            <person name="Bluhm B."/>
            <person name="Cannon C."/>
            <person name="Castanera R."/>
            <person name="Culley D."/>
            <person name="Daum C."/>
            <person name="Ezra D."/>
            <person name="Gonzalez J."/>
            <person name="Henrissat B."/>
            <person name="Kuo A."/>
            <person name="Liang C."/>
            <person name="Lipzen A."/>
            <person name="Lutzoni F."/>
            <person name="Magnuson J."/>
            <person name="Mondo S."/>
            <person name="Nolan M."/>
            <person name="Ohm R."/>
            <person name="Pangilinan J."/>
            <person name="Park H.-J."/>
            <person name="Ramirez L."/>
            <person name="Alfaro M."/>
            <person name="Sun H."/>
            <person name="Tritt A."/>
            <person name="Yoshinaga Y."/>
            <person name="Zwiers L.-H."/>
            <person name="Turgeon B."/>
            <person name="Goodwin S."/>
            <person name="Spatafora J."/>
            <person name="Crous P."/>
            <person name="Grigoriev I."/>
        </authorList>
    </citation>
    <scope>NUCLEOTIDE SEQUENCE</scope>
    <source>
        <strain evidence="2">CBS 279.74</strain>
    </source>
</reference>
<feature type="region of interest" description="Disordered" evidence="1">
    <location>
        <begin position="1"/>
        <end position="353"/>
    </location>
</feature>
<feature type="compositionally biased region" description="Polar residues" evidence="1">
    <location>
        <begin position="125"/>
        <end position="147"/>
    </location>
</feature>
<dbReference type="Proteomes" id="UP000799428">
    <property type="component" value="Unassembled WGS sequence"/>
</dbReference>
<feature type="compositionally biased region" description="Polar residues" evidence="1">
    <location>
        <begin position="303"/>
        <end position="321"/>
    </location>
</feature>
<organism evidence="2 3">
    <name type="scientific">Pleomassaria siparia CBS 279.74</name>
    <dbReference type="NCBI Taxonomy" id="1314801"/>
    <lineage>
        <taxon>Eukaryota</taxon>
        <taxon>Fungi</taxon>
        <taxon>Dikarya</taxon>
        <taxon>Ascomycota</taxon>
        <taxon>Pezizomycotina</taxon>
        <taxon>Dothideomycetes</taxon>
        <taxon>Pleosporomycetidae</taxon>
        <taxon>Pleosporales</taxon>
        <taxon>Pleomassariaceae</taxon>
        <taxon>Pleomassaria</taxon>
    </lineage>
</organism>
<feature type="compositionally biased region" description="Acidic residues" evidence="1">
    <location>
        <begin position="189"/>
        <end position="202"/>
    </location>
</feature>
<evidence type="ECO:0000313" key="2">
    <source>
        <dbReference type="EMBL" id="KAF2708787.1"/>
    </source>
</evidence>
<feature type="compositionally biased region" description="Polar residues" evidence="1">
    <location>
        <begin position="45"/>
        <end position="67"/>
    </location>
</feature>
<evidence type="ECO:0000256" key="1">
    <source>
        <dbReference type="SAM" id="MobiDB-lite"/>
    </source>
</evidence>
<proteinExistence type="predicted"/>
<dbReference type="EMBL" id="MU005771">
    <property type="protein sequence ID" value="KAF2708787.1"/>
    <property type="molecule type" value="Genomic_DNA"/>
</dbReference>
<accession>A0A6G1K8U5</accession>
<feature type="compositionally biased region" description="Basic and acidic residues" evidence="1">
    <location>
        <begin position="412"/>
        <end position="422"/>
    </location>
</feature>
<feature type="compositionally biased region" description="Basic and acidic residues" evidence="1">
    <location>
        <begin position="277"/>
        <end position="290"/>
    </location>
</feature>